<accession>A0A5Q0QCE9</accession>
<dbReference type="AlphaFoldDB" id="A0A5Q0QCE9"/>
<proteinExistence type="predicted"/>
<dbReference type="InterPro" id="IPR012373">
    <property type="entry name" value="Ferrdict_sens_TM"/>
</dbReference>
<dbReference type="Gene3D" id="2.60.120.1440">
    <property type="match status" value="1"/>
</dbReference>
<dbReference type="EMBL" id="CP045652">
    <property type="protein sequence ID" value="QGA27847.1"/>
    <property type="molecule type" value="Genomic_DNA"/>
</dbReference>
<organism evidence="4 5">
    <name type="scientific">Sphingobacterium zhuxiongii</name>
    <dbReference type="NCBI Taxonomy" id="2662364"/>
    <lineage>
        <taxon>Bacteria</taxon>
        <taxon>Pseudomonadati</taxon>
        <taxon>Bacteroidota</taxon>
        <taxon>Sphingobacteriia</taxon>
        <taxon>Sphingobacteriales</taxon>
        <taxon>Sphingobacteriaceae</taxon>
        <taxon>Sphingobacterium</taxon>
    </lineage>
</organism>
<dbReference type="Pfam" id="PF16344">
    <property type="entry name" value="FecR_C"/>
    <property type="match status" value="1"/>
</dbReference>
<dbReference type="InterPro" id="IPR006860">
    <property type="entry name" value="FecR"/>
</dbReference>
<dbReference type="RefSeq" id="WP_153512674.1">
    <property type="nucleotide sequence ID" value="NZ_CP045652.1"/>
</dbReference>
<evidence type="ECO:0000313" key="4">
    <source>
        <dbReference type="EMBL" id="QGA27847.1"/>
    </source>
</evidence>
<keyword evidence="1" id="KW-0472">Membrane</keyword>
<dbReference type="PANTHER" id="PTHR30273:SF2">
    <property type="entry name" value="PROTEIN FECR"/>
    <property type="match status" value="1"/>
</dbReference>
<keyword evidence="5" id="KW-1185">Reference proteome</keyword>
<name>A0A5Q0QCE9_9SPHI</name>
<evidence type="ECO:0000313" key="5">
    <source>
        <dbReference type="Proteomes" id="UP000326921"/>
    </source>
</evidence>
<dbReference type="PANTHER" id="PTHR30273">
    <property type="entry name" value="PERIPLASMIC SIGNAL SENSOR AND SIGMA FACTOR ACTIVATOR FECR-RELATED"/>
    <property type="match status" value="1"/>
</dbReference>
<protein>
    <submittedName>
        <fullName evidence="4">DUF4974 domain-containing protein</fullName>
    </submittedName>
</protein>
<keyword evidence="1" id="KW-0812">Transmembrane</keyword>
<dbReference type="Pfam" id="PF04773">
    <property type="entry name" value="FecR"/>
    <property type="match status" value="1"/>
</dbReference>
<feature type="domain" description="Protein FecR C-terminal" evidence="3">
    <location>
        <begin position="322"/>
        <end position="389"/>
    </location>
</feature>
<feature type="transmembrane region" description="Helical" evidence="1">
    <location>
        <begin position="84"/>
        <end position="102"/>
    </location>
</feature>
<dbReference type="Gene3D" id="3.55.50.30">
    <property type="match status" value="1"/>
</dbReference>
<dbReference type="GO" id="GO:0016989">
    <property type="term" value="F:sigma factor antagonist activity"/>
    <property type="evidence" value="ECO:0007669"/>
    <property type="project" value="TreeGrafter"/>
</dbReference>
<sequence length="391" mass="44607">MKKEQLKYLIEKYQQNQLTAAELRLLKDFTQEDQFMTLFEQVAEELYLEQGNIEIGVDSENLYRNISQEIYLKKREPKPIKSKIVLLVASVAALALIAFYFVQKQNDLHSKELAIATDQNMPILPGGAKARLVLENGDEVDLASLASDTTLQLAGYKIHKNAQGELIYSLDNPASEGLYNTIVTPKGGEYNLNLPDGSRIFVNASSRIRYPLKFDKNKREIELDGEAYFEVKRMTQGNNAIPFIVKTREQTLTVLGTSFNINCYHEAIETTLVEGKVQLNYPNDKRSLLSPNQQARYVAKKDLLNIKEIDPFYTIAWKNGTFAFENATLNTVMSDLARWYDVEIDYRGNVSNIRFSGTISKYENIEKVLKAIELTGTVKFKIQERRIIVMS</sequence>
<feature type="domain" description="FecR protein" evidence="2">
    <location>
        <begin position="181"/>
        <end position="278"/>
    </location>
</feature>
<evidence type="ECO:0000256" key="1">
    <source>
        <dbReference type="SAM" id="Phobius"/>
    </source>
</evidence>
<evidence type="ECO:0000259" key="2">
    <source>
        <dbReference type="Pfam" id="PF04773"/>
    </source>
</evidence>
<reference evidence="4 5" key="1">
    <citation type="submission" date="2019-10" db="EMBL/GenBank/DDBJ databases">
        <authorList>
            <person name="Dong K."/>
        </authorList>
    </citation>
    <scope>NUCLEOTIDE SEQUENCE [LARGE SCALE GENOMIC DNA]</scope>
    <source>
        <strain evidence="5">dk4302</strain>
    </source>
</reference>
<evidence type="ECO:0000259" key="3">
    <source>
        <dbReference type="Pfam" id="PF16344"/>
    </source>
</evidence>
<dbReference type="Proteomes" id="UP000326921">
    <property type="component" value="Chromosome"/>
</dbReference>
<gene>
    <name evidence="4" type="ORF">GFH32_16625</name>
</gene>
<dbReference type="InterPro" id="IPR032508">
    <property type="entry name" value="FecR_C"/>
</dbReference>
<dbReference type="KEGG" id="sphe:GFH32_16625"/>
<keyword evidence="1" id="KW-1133">Transmembrane helix</keyword>